<accession>A0ABU1SFR1</accession>
<dbReference type="RefSeq" id="WP_310022268.1">
    <property type="nucleotide sequence ID" value="NZ_JAVDUM010000014.1"/>
</dbReference>
<name>A0ABU1SFR1_9MICO</name>
<dbReference type="SUPFAM" id="SSF55166">
    <property type="entry name" value="Hedgehog/DD-peptidase"/>
    <property type="match status" value="1"/>
</dbReference>
<keyword evidence="2" id="KW-1185">Reference proteome</keyword>
<dbReference type="InterPro" id="IPR009045">
    <property type="entry name" value="Zn_M74/Hedgehog-like"/>
</dbReference>
<sequence length="149" mass="16817">MTDLGHGRGWLNPEPAESIFRIDAQIGHPLQITDAGRTWDQQMEDYRAYLAGTGAYALHPDTPSVHQLGEAADTDEGQDILPVMEEHGWVRTALAREEWWHFEYLRARDRHYGEQAYTLPAPPVPVVVPRLVIPAGALRRQRMRGAARG</sequence>
<gene>
    <name evidence="1" type="ORF">J2Y69_003056</name>
</gene>
<reference evidence="1 2" key="1">
    <citation type="submission" date="2023-07" db="EMBL/GenBank/DDBJ databases">
        <title>Sorghum-associated microbial communities from plants grown in Nebraska, USA.</title>
        <authorList>
            <person name="Schachtman D."/>
        </authorList>
    </citation>
    <scope>NUCLEOTIDE SEQUENCE [LARGE SCALE GENOMIC DNA]</scope>
    <source>
        <strain evidence="1 2">2980</strain>
    </source>
</reference>
<evidence type="ECO:0000313" key="2">
    <source>
        <dbReference type="Proteomes" id="UP001259347"/>
    </source>
</evidence>
<organism evidence="1 2">
    <name type="scientific">Microbacterium resistens</name>
    <dbReference type="NCBI Taxonomy" id="156977"/>
    <lineage>
        <taxon>Bacteria</taxon>
        <taxon>Bacillati</taxon>
        <taxon>Actinomycetota</taxon>
        <taxon>Actinomycetes</taxon>
        <taxon>Micrococcales</taxon>
        <taxon>Microbacteriaceae</taxon>
        <taxon>Microbacterium</taxon>
    </lineage>
</organism>
<dbReference type="Proteomes" id="UP001259347">
    <property type="component" value="Unassembled WGS sequence"/>
</dbReference>
<protein>
    <recommendedName>
        <fullName evidence="3">D-alanyl-D-alanine dipeptidase</fullName>
    </recommendedName>
</protein>
<dbReference type="EMBL" id="JAVDUM010000014">
    <property type="protein sequence ID" value="MDR6868440.1"/>
    <property type="molecule type" value="Genomic_DNA"/>
</dbReference>
<comment type="caution">
    <text evidence="1">The sequence shown here is derived from an EMBL/GenBank/DDBJ whole genome shotgun (WGS) entry which is preliminary data.</text>
</comment>
<evidence type="ECO:0008006" key="3">
    <source>
        <dbReference type="Google" id="ProtNLM"/>
    </source>
</evidence>
<proteinExistence type="predicted"/>
<evidence type="ECO:0000313" key="1">
    <source>
        <dbReference type="EMBL" id="MDR6868440.1"/>
    </source>
</evidence>